<gene>
    <name evidence="1" type="ORF">HNQ41_002241</name>
</gene>
<evidence type="ECO:0000313" key="1">
    <source>
        <dbReference type="EMBL" id="MBB5174051.1"/>
    </source>
</evidence>
<organism evidence="1 2">
    <name type="scientific">Texcoconibacillus texcoconensis</name>
    <dbReference type="NCBI Taxonomy" id="1095777"/>
    <lineage>
        <taxon>Bacteria</taxon>
        <taxon>Bacillati</taxon>
        <taxon>Bacillota</taxon>
        <taxon>Bacilli</taxon>
        <taxon>Bacillales</taxon>
        <taxon>Bacillaceae</taxon>
        <taxon>Texcoconibacillus</taxon>
    </lineage>
</organism>
<protein>
    <submittedName>
        <fullName evidence="1">Transposase-like protein</fullName>
    </submittedName>
</protein>
<reference evidence="1 2" key="1">
    <citation type="submission" date="2020-08" db="EMBL/GenBank/DDBJ databases">
        <title>Genomic Encyclopedia of Type Strains, Phase IV (KMG-IV): sequencing the most valuable type-strain genomes for metagenomic binning, comparative biology and taxonomic classification.</title>
        <authorList>
            <person name="Goeker M."/>
        </authorList>
    </citation>
    <scope>NUCLEOTIDE SEQUENCE [LARGE SCALE GENOMIC DNA]</scope>
    <source>
        <strain evidence="1 2">DSM 24696</strain>
    </source>
</reference>
<dbReference type="AlphaFoldDB" id="A0A840QRW0"/>
<sequence>MATTRTARYFTFYLGGTSIKLRRNDVTNEVIYLVVDVTEEDYRQRFRFYVGGHVSSLVGETFYVS</sequence>
<accession>A0A840QRW0</accession>
<dbReference type="EMBL" id="JACHHB010000009">
    <property type="protein sequence ID" value="MBB5174051.1"/>
    <property type="molecule type" value="Genomic_DNA"/>
</dbReference>
<proteinExistence type="predicted"/>
<dbReference type="Proteomes" id="UP000551878">
    <property type="component" value="Unassembled WGS sequence"/>
</dbReference>
<evidence type="ECO:0000313" key="2">
    <source>
        <dbReference type="Proteomes" id="UP000551878"/>
    </source>
</evidence>
<name>A0A840QRW0_9BACI</name>
<keyword evidence="2" id="KW-1185">Reference proteome</keyword>
<comment type="caution">
    <text evidence="1">The sequence shown here is derived from an EMBL/GenBank/DDBJ whole genome shotgun (WGS) entry which is preliminary data.</text>
</comment>